<dbReference type="Proteomes" id="UP001223072">
    <property type="component" value="Unassembled WGS sequence"/>
</dbReference>
<dbReference type="Pfam" id="PF08241">
    <property type="entry name" value="Methyltransf_11"/>
    <property type="match status" value="1"/>
</dbReference>
<dbReference type="GO" id="GO:0016740">
    <property type="term" value="F:transferase activity"/>
    <property type="evidence" value="ECO:0007669"/>
    <property type="project" value="UniProtKB-KW"/>
</dbReference>
<protein>
    <submittedName>
        <fullName evidence="2">Ubiquinone/menaquinone biosynthesis C-methylase UbiE</fullName>
    </submittedName>
</protein>
<dbReference type="EMBL" id="JAUSZS010000002">
    <property type="protein sequence ID" value="MDQ0930648.1"/>
    <property type="molecule type" value="Genomic_DNA"/>
</dbReference>
<keyword evidence="3" id="KW-1185">Reference proteome</keyword>
<dbReference type="RefSeq" id="WP_307624845.1">
    <property type="nucleotide sequence ID" value="NZ_JAUSZS010000002.1"/>
</dbReference>
<dbReference type="SUPFAM" id="SSF53335">
    <property type="entry name" value="S-adenosyl-L-methionine-dependent methyltransferases"/>
    <property type="match status" value="1"/>
</dbReference>
<dbReference type="Gene3D" id="3.40.50.150">
    <property type="entry name" value="Vaccinia Virus protein VP39"/>
    <property type="match status" value="1"/>
</dbReference>
<evidence type="ECO:0000313" key="2">
    <source>
        <dbReference type="EMBL" id="MDQ0930648.1"/>
    </source>
</evidence>
<dbReference type="CDD" id="cd02440">
    <property type="entry name" value="AdoMet_MTases"/>
    <property type="match status" value="1"/>
</dbReference>
<keyword evidence="2" id="KW-0808">Transferase</keyword>
<dbReference type="PANTHER" id="PTHR43591:SF110">
    <property type="entry name" value="RHODANESE DOMAIN-CONTAINING PROTEIN"/>
    <property type="match status" value="1"/>
</dbReference>
<proteinExistence type="predicted"/>
<evidence type="ECO:0000259" key="1">
    <source>
        <dbReference type="Pfam" id="PF08241"/>
    </source>
</evidence>
<dbReference type="PANTHER" id="PTHR43591">
    <property type="entry name" value="METHYLTRANSFERASE"/>
    <property type="match status" value="1"/>
</dbReference>
<reference evidence="2 3" key="1">
    <citation type="submission" date="2023-07" db="EMBL/GenBank/DDBJ databases">
        <title>Comparative genomics of wheat-associated soil bacteria to identify genetic determinants of phenazine resistance.</title>
        <authorList>
            <person name="Mouncey N."/>
        </authorList>
    </citation>
    <scope>NUCLEOTIDE SEQUENCE [LARGE SCALE GENOMIC DNA]</scope>
    <source>
        <strain evidence="2 3">W2I16</strain>
    </source>
</reference>
<accession>A0ABU0RFV8</accession>
<name>A0ABU0RFV8_9ACTN</name>
<keyword evidence="2" id="KW-0830">Ubiquinone</keyword>
<evidence type="ECO:0000313" key="3">
    <source>
        <dbReference type="Proteomes" id="UP001223072"/>
    </source>
</evidence>
<feature type="domain" description="Methyltransferase type 11" evidence="1">
    <location>
        <begin position="61"/>
        <end position="158"/>
    </location>
</feature>
<organism evidence="2 3">
    <name type="scientific">Streptomyces turgidiscabies</name>
    <dbReference type="NCBI Taxonomy" id="85558"/>
    <lineage>
        <taxon>Bacteria</taxon>
        <taxon>Bacillati</taxon>
        <taxon>Actinomycetota</taxon>
        <taxon>Actinomycetes</taxon>
        <taxon>Kitasatosporales</taxon>
        <taxon>Streptomycetaceae</taxon>
        <taxon>Streptomyces</taxon>
    </lineage>
</organism>
<dbReference type="InterPro" id="IPR029063">
    <property type="entry name" value="SAM-dependent_MTases_sf"/>
</dbReference>
<dbReference type="InterPro" id="IPR013216">
    <property type="entry name" value="Methyltransf_11"/>
</dbReference>
<sequence length="231" mass="25418">MPGMKSADIMTRGPYQLLQENFRRPTGAPGALVGHLMTVQHRGLTQWSAEHLDVRRTHHVLDLGCGSGMAVELLSRRAQLGFVAGLDHSPTMVRQAVRRNATAVGRGRVAIRQGDVGQLPYGDGSFDRVSAIETFYFWPDPLRGLAEAYRVLKPGGQLGVTLEMSREAAAVPTLTQRYFGRRFTERSERDGLRILSGAELVAMLDVAGFKDTRFVAEPRRSLGWVCALGSK</sequence>
<comment type="caution">
    <text evidence="2">The sequence shown here is derived from an EMBL/GenBank/DDBJ whole genome shotgun (WGS) entry which is preliminary data.</text>
</comment>
<gene>
    <name evidence="2" type="ORF">QFZ49_000555</name>
</gene>